<sequence>MHVSIVTDSLEQVEVHVLAYLTQFAKNHNSTLHIILESQADAESFFNLIHLKSYCATFLNERKSIPFGTACFIVSSLEYTRQHNTNAIFESVMFIQDNLNEMVYAERVHHDCQISEFLTDIYIGGTVILLHLREIETNIDQITTRDSLAIFVSSWPSIVEEAIDRNELWRCIATFHSSEKSFFQGINIKEVLIECAKKAIWERPYTVPTEQNQFIQSQFSFFVDSFFASTQLEAGRDYAVVIDSVDR</sequence>
<dbReference type="AlphaFoldDB" id="A0AAV5WAE4"/>
<keyword evidence="2" id="KW-1185">Reference proteome</keyword>
<proteinExistence type="predicted"/>
<name>A0AAV5WAE4_9BILA</name>
<organism evidence="1 2">
    <name type="scientific">Pristionchus fissidentatus</name>
    <dbReference type="NCBI Taxonomy" id="1538716"/>
    <lineage>
        <taxon>Eukaryota</taxon>
        <taxon>Metazoa</taxon>
        <taxon>Ecdysozoa</taxon>
        <taxon>Nematoda</taxon>
        <taxon>Chromadorea</taxon>
        <taxon>Rhabditida</taxon>
        <taxon>Rhabditina</taxon>
        <taxon>Diplogasteromorpha</taxon>
        <taxon>Diplogasteroidea</taxon>
        <taxon>Neodiplogasteridae</taxon>
        <taxon>Pristionchus</taxon>
    </lineage>
</organism>
<reference evidence="1" key="1">
    <citation type="submission" date="2023-10" db="EMBL/GenBank/DDBJ databases">
        <title>Genome assembly of Pristionchus species.</title>
        <authorList>
            <person name="Yoshida K."/>
            <person name="Sommer R.J."/>
        </authorList>
    </citation>
    <scope>NUCLEOTIDE SEQUENCE</scope>
    <source>
        <strain evidence="1">RS5133</strain>
    </source>
</reference>
<evidence type="ECO:0000313" key="2">
    <source>
        <dbReference type="Proteomes" id="UP001432322"/>
    </source>
</evidence>
<protein>
    <submittedName>
        <fullName evidence="1">Uncharacterized protein</fullName>
    </submittedName>
</protein>
<evidence type="ECO:0000313" key="1">
    <source>
        <dbReference type="EMBL" id="GMT27373.1"/>
    </source>
</evidence>
<accession>A0AAV5WAE4</accession>
<dbReference type="EMBL" id="BTSY01000005">
    <property type="protein sequence ID" value="GMT27373.1"/>
    <property type="molecule type" value="Genomic_DNA"/>
</dbReference>
<comment type="caution">
    <text evidence="1">The sequence shown here is derived from an EMBL/GenBank/DDBJ whole genome shotgun (WGS) entry which is preliminary data.</text>
</comment>
<feature type="non-terminal residue" evidence="1">
    <location>
        <position position="247"/>
    </location>
</feature>
<dbReference type="Proteomes" id="UP001432322">
    <property type="component" value="Unassembled WGS sequence"/>
</dbReference>
<gene>
    <name evidence="1" type="ORF">PFISCL1PPCAC_18670</name>
</gene>